<name>A0AAI9DFE5_PROST</name>
<dbReference type="PIRSF" id="PIRSF037196">
    <property type="entry name" value="Pyoverdine_chromoph_PvcA"/>
    <property type="match status" value="1"/>
</dbReference>
<reference evidence="1" key="1">
    <citation type="submission" date="2024-02" db="EMBL/GenBank/DDBJ databases">
        <authorList>
            <consortium name="Clinical and Environmental Microbiology Branch: Whole genome sequencing antimicrobial resistance pathogens in the healthcare setting"/>
        </authorList>
    </citation>
    <scope>NUCLEOTIDE SEQUENCE</scope>
    <source>
        <strain evidence="1">2021GO-0154</strain>
    </source>
</reference>
<proteinExistence type="predicted"/>
<dbReference type="EMBL" id="ABMABF030000017">
    <property type="protein sequence ID" value="EMJ5136202.1"/>
    <property type="molecule type" value="Genomic_DNA"/>
</dbReference>
<dbReference type="AlphaFoldDB" id="A0AAI9DFE5"/>
<dbReference type="PANTHER" id="PTHR37285">
    <property type="entry name" value="SPORE WALL MATURATION PROTEIN DIT1"/>
    <property type="match status" value="1"/>
</dbReference>
<dbReference type="Gene3D" id="3.30.60.140">
    <property type="match status" value="1"/>
</dbReference>
<organism evidence="1">
    <name type="scientific">Providencia stuartii</name>
    <dbReference type="NCBI Taxonomy" id="588"/>
    <lineage>
        <taxon>Bacteria</taxon>
        <taxon>Pseudomonadati</taxon>
        <taxon>Pseudomonadota</taxon>
        <taxon>Gammaproteobacteria</taxon>
        <taxon>Enterobacterales</taxon>
        <taxon>Morganellaceae</taxon>
        <taxon>Providencia</taxon>
    </lineage>
</organism>
<accession>A0AAI9DFE5</accession>
<dbReference type="PANTHER" id="PTHR37285:SF5">
    <property type="entry name" value="SPORE WALL MATURATION PROTEIN DIT1"/>
    <property type="match status" value="1"/>
</dbReference>
<dbReference type="Pfam" id="PF05141">
    <property type="entry name" value="DIT1_PvcA"/>
    <property type="match status" value="1"/>
</dbReference>
<comment type="caution">
    <text evidence="1">The sequence shown here is derived from an EMBL/GenBank/DDBJ whole genome shotgun (WGS) entry which is preliminary data.</text>
</comment>
<evidence type="ECO:0000313" key="1">
    <source>
        <dbReference type="EMBL" id="EMJ5136202.1"/>
    </source>
</evidence>
<sequence length="315" mass="36056">MDFLYIDVISRKILNEILQYRRRFNLSSMTLEEEEEIILKVHLPRVKAFLIQSKPIMFILPAFPTKSPNSKKVLGKLPDMAEKLSLVFLNSLCERIKVYYPPGAEMIICSDGHVFGELIGVCDGIIDDYQDKLNRLLCELELNYISIFNLSHVEEFNTSNNCYNHSRKLLVEKYSLAIGVIKKQLTGSEDGLSLYRAITRFLYEDSLLPNYSGSKNALQKNARQRAVGVIQHSWAWGNLLAQQFPSAIRLSIHPQPVSSLKIGIHMMPTCDNWLTPWHGVAVQINGKFILMKRSEAEEMDGKLIKINEEPSHYII</sequence>
<protein>
    <submittedName>
        <fullName evidence="1">Isocyanide synthase family protein</fullName>
    </submittedName>
</protein>
<gene>
    <name evidence="1" type="ORF">RG298_003994</name>
</gene>
<dbReference type="InterPro" id="IPR017133">
    <property type="entry name" value="PvcA"/>
</dbReference>
<dbReference type="InterPro" id="IPR007817">
    <property type="entry name" value="Isocyanide_synthase_DIT1"/>
</dbReference>